<sequence length="194" mass="22714">MVLTIAQVLLVMGSRSRFIGKLRTPTIVRLRRIHHETLKHLRGQTTLKKRHARWLEFVENFPYVIKYKKGKDNVVADALSRRHTLISTMEAKIMGFEYIKDSYLTDPDFQEVFRKTTKMAAGPFYQQDCFLFKEKKLCIPQGSMRELLVREAHGGGLMGHFGRDKTLSVLTDHFFWPNMRKDVENLCTFHGRPK</sequence>
<dbReference type="Gene3D" id="1.10.340.70">
    <property type="match status" value="1"/>
</dbReference>
<organism evidence="2 3">
    <name type="scientific">Raphanus sativus</name>
    <name type="common">Radish</name>
    <name type="synonym">Raphanus raphanistrum var. sativus</name>
    <dbReference type="NCBI Taxonomy" id="3726"/>
    <lineage>
        <taxon>Eukaryota</taxon>
        <taxon>Viridiplantae</taxon>
        <taxon>Streptophyta</taxon>
        <taxon>Embryophyta</taxon>
        <taxon>Tracheophyta</taxon>
        <taxon>Spermatophyta</taxon>
        <taxon>Magnoliopsida</taxon>
        <taxon>eudicotyledons</taxon>
        <taxon>Gunneridae</taxon>
        <taxon>Pentapetalae</taxon>
        <taxon>rosids</taxon>
        <taxon>malvids</taxon>
        <taxon>Brassicales</taxon>
        <taxon>Brassicaceae</taxon>
        <taxon>Brassiceae</taxon>
        <taxon>Raphanus</taxon>
    </lineage>
</organism>
<dbReference type="RefSeq" id="XP_018443683.1">
    <property type="nucleotide sequence ID" value="XM_018588181.1"/>
</dbReference>
<proteinExistence type="predicted"/>
<dbReference type="PANTHER" id="PTHR37984">
    <property type="entry name" value="PROTEIN CBG26694"/>
    <property type="match status" value="1"/>
</dbReference>
<evidence type="ECO:0000313" key="2">
    <source>
        <dbReference type="Proteomes" id="UP000504610"/>
    </source>
</evidence>
<protein>
    <submittedName>
        <fullName evidence="3">Uncharacterized protein LOC108815642</fullName>
    </submittedName>
</protein>
<dbReference type="OrthoDB" id="1933708at2759"/>
<dbReference type="InterPro" id="IPR050951">
    <property type="entry name" value="Retrovirus_Pol_polyprotein"/>
</dbReference>
<keyword evidence="2" id="KW-1185">Reference proteome</keyword>
<dbReference type="Pfam" id="PF17921">
    <property type="entry name" value="Integrase_H2C2"/>
    <property type="match status" value="1"/>
</dbReference>
<dbReference type="GeneID" id="108815642"/>
<dbReference type="PANTHER" id="PTHR37984:SF5">
    <property type="entry name" value="PROTEIN NYNRIN-LIKE"/>
    <property type="match status" value="1"/>
</dbReference>
<evidence type="ECO:0000313" key="3">
    <source>
        <dbReference type="RefSeq" id="XP_018443683.1"/>
    </source>
</evidence>
<reference evidence="2" key="1">
    <citation type="journal article" date="2019" name="Database">
        <title>The radish genome database (RadishGD): an integrated information resource for radish genomics.</title>
        <authorList>
            <person name="Yu H.J."/>
            <person name="Baek S."/>
            <person name="Lee Y.J."/>
            <person name="Cho A."/>
            <person name="Mun J.H."/>
        </authorList>
    </citation>
    <scope>NUCLEOTIDE SEQUENCE [LARGE SCALE GENOMIC DNA]</scope>
    <source>
        <strain evidence="2">cv. WK10039</strain>
    </source>
</reference>
<gene>
    <name evidence="3" type="primary">LOC108815642</name>
</gene>
<name>A0A6J0K801_RAPSA</name>
<dbReference type="KEGG" id="rsz:108815642"/>
<feature type="domain" description="Integrase zinc-binding" evidence="1">
    <location>
        <begin position="142"/>
        <end position="187"/>
    </location>
</feature>
<dbReference type="InterPro" id="IPR041588">
    <property type="entry name" value="Integrase_H2C2"/>
</dbReference>
<reference evidence="3" key="2">
    <citation type="submission" date="2025-08" db="UniProtKB">
        <authorList>
            <consortium name="RefSeq"/>
        </authorList>
    </citation>
    <scope>IDENTIFICATION</scope>
    <source>
        <tissue evidence="3">Leaf</tissue>
    </source>
</reference>
<dbReference type="AlphaFoldDB" id="A0A6J0K801"/>
<dbReference type="Proteomes" id="UP000504610">
    <property type="component" value="Chromosome 4"/>
</dbReference>
<evidence type="ECO:0000259" key="1">
    <source>
        <dbReference type="Pfam" id="PF17921"/>
    </source>
</evidence>
<accession>A0A6J0K801</accession>